<organism evidence="1 2">
    <name type="scientific">Rugamonas rivuli</name>
    <dbReference type="NCBI Taxonomy" id="2743358"/>
    <lineage>
        <taxon>Bacteria</taxon>
        <taxon>Pseudomonadati</taxon>
        <taxon>Pseudomonadota</taxon>
        <taxon>Betaproteobacteria</taxon>
        <taxon>Burkholderiales</taxon>
        <taxon>Oxalobacteraceae</taxon>
        <taxon>Telluria group</taxon>
        <taxon>Rugamonas</taxon>
    </lineage>
</organism>
<sequence>MNAAQTCELPPAAYSELADFLRKSGSTLSPVEATIIAIREWMEKSRAAAAPLRGYQWKLLFIPEKSRLRMNYEGESYYAEVVGEEIIFRGDAVSPRQMAVQIAGDGRNAWRDLWILLPGERTWANAARLRDRLQQRAAKQPLSAADAMTVAAKSMSDALTTALALVEHANHQSQNTLERRLPRYRREYDQLTDDH</sequence>
<proteinExistence type="predicted"/>
<comment type="caution">
    <text evidence="1">The sequence shown here is derived from an EMBL/GenBank/DDBJ whole genome shotgun (WGS) entry which is preliminary data.</text>
</comment>
<accession>A0A843SDP0</accession>
<reference evidence="1 2" key="1">
    <citation type="submission" date="2019-10" db="EMBL/GenBank/DDBJ databases">
        <title>Two novel species isolated from a subtropical stream in China.</title>
        <authorList>
            <person name="Lu H."/>
        </authorList>
    </citation>
    <scope>NUCLEOTIDE SEQUENCE [LARGE SCALE GENOMIC DNA]</scope>
    <source>
        <strain evidence="1 2">FT103W</strain>
    </source>
</reference>
<keyword evidence="2" id="KW-1185">Reference proteome</keyword>
<evidence type="ECO:0000313" key="1">
    <source>
        <dbReference type="EMBL" id="MQA20174.1"/>
    </source>
</evidence>
<dbReference type="AlphaFoldDB" id="A0A843SDP0"/>
<evidence type="ECO:0000313" key="2">
    <source>
        <dbReference type="Proteomes" id="UP000444318"/>
    </source>
</evidence>
<gene>
    <name evidence="1" type="ORF">GEV01_11705</name>
</gene>
<protein>
    <submittedName>
        <fullName evidence="1">Uncharacterized protein</fullName>
    </submittedName>
</protein>
<dbReference type="EMBL" id="WHUF01000003">
    <property type="protein sequence ID" value="MQA20174.1"/>
    <property type="molecule type" value="Genomic_DNA"/>
</dbReference>
<name>A0A843SDP0_9BURK</name>
<dbReference type="RefSeq" id="WP_152804473.1">
    <property type="nucleotide sequence ID" value="NZ_WHUF01000003.1"/>
</dbReference>
<dbReference type="Proteomes" id="UP000444318">
    <property type="component" value="Unassembled WGS sequence"/>
</dbReference>